<feature type="transmembrane region" description="Helical" evidence="1">
    <location>
        <begin position="142"/>
        <end position="170"/>
    </location>
</feature>
<dbReference type="AlphaFoldDB" id="A0ABD2I2R6"/>
<organism evidence="2 3">
    <name type="scientific">Heterodera trifolii</name>
    <dbReference type="NCBI Taxonomy" id="157864"/>
    <lineage>
        <taxon>Eukaryota</taxon>
        <taxon>Metazoa</taxon>
        <taxon>Ecdysozoa</taxon>
        <taxon>Nematoda</taxon>
        <taxon>Chromadorea</taxon>
        <taxon>Rhabditida</taxon>
        <taxon>Tylenchina</taxon>
        <taxon>Tylenchomorpha</taxon>
        <taxon>Tylenchoidea</taxon>
        <taxon>Heteroderidae</taxon>
        <taxon>Heteroderinae</taxon>
        <taxon>Heterodera</taxon>
    </lineage>
</organism>
<keyword evidence="1" id="KW-0812">Transmembrane</keyword>
<keyword evidence="3" id="KW-1185">Reference proteome</keyword>
<keyword evidence="1" id="KW-0472">Membrane</keyword>
<evidence type="ECO:0000313" key="3">
    <source>
        <dbReference type="Proteomes" id="UP001620626"/>
    </source>
</evidence>
<comment type="caution">
    <text evidence="2">The sequence shown here is derived from an EMBL/GenBank/DDBJ whole genome shotgun (WGS) entry which is preliminary data.</text>
</comment>
<keyword evidence="1" id="KW-1133">Transmembrane helix</keyword>
<evidence type="ECO:0000256" key="1">
    <source>
        <dbReference type="SAM" id="Phobius"/>
    </source>
</evidence>
<dbReference type="Proteomes" id="UP001620626">
    <property type="component" value="Unassembled WGS sequence"/>
</dbReference>
<name>A0ABD2I2R6_9BILA</name>
<evidence type="ECO:0000313" key="2">
    <source>
        <dbReference type="EMBL" id="KAL3073378.1"/>
    </source>
</evidence>
<gene>
    <name evidence="2" type="ORF">niasHT_038516</name>
</gene>
<dbReference type="EMBL" id="JBICBT010001317">
    <property type="protein sequence ID" value="KAL3073378.1"/>
    <property type="molecule type" value="Genomic_DNA"/>
</dbReference>
<protein>
    <submittedName>
        <fullName evidence="2">Uncharacterized protein</fullName>
    </submittedName>
</protein>
<accession>A0ABD2I2R6</accession>
<proteinExistence type="predicted"/>
<sequence>MASTANVNTDDFHGTLPKINSKHSSLTKLPPNCAVGAAPESVRPLVHDFGRVQIDPFGAIQFGLIDGQSKRHSRLELLGGMSFSLVKTIKMAQLHTTQSKQCFFHYDDHQSQLPMGITNSPYAAGGSSISDFVAQLPPAPPLLVHIAVPFLLIAATFVGLFNSTVALGLYFQFRPISAPYCAVGAAPEFVRPAPHGHVFWHDFERVQTDPFGAIQFALSDGQSKRHSSASGAPPPSSPASLADFERAHALHDLNQSGKRVRERLRRVAQNGGLRVVVRVNCAPCGFLCTEGDPEIAGAQGHQLAYELVEPSWTTLPTFSVLWNSMVGMCQCSLGNHGPGNPFCYGGAPHRGNNQGAPVA</sequence>
<reference evidence="2 3" key="1">
    <citation type="submission" date="2024-10" db="EMBL/GenBank/DDBJ databases">
        <authorList>
            <person name="Kim D."/>
        </authorList>
    </citation>
    <scope>NUCLEOTIDE SEQUENCE [LARGE SCALE GENOMIC DNA]</scope>
    <source>
        <strain evidence="2">BH-2024</strain>
    </source>
</reference>